<keyword evidence="3" id="KW-1185">Reference proteome</keyword>
<dbReference type="InterPro" id="IPR023631">
    <property type="entry name" value="Amidase_dom"/>
</dbReference>
<feature type="domain" description="Amidase" evidence="1">
    <location>
        <begin position="32"/>
        <end position="424"/>
    </location>
</feature>
<evidence type="ECO:0000259" key="1">
    <source>
        <dbReference type="Pfam" id="PF01425"/>
    </source>
</evidence>
<name>A0AA40EHY7_9PEZI</name>
<dbReference type="PANTHER" id="PTHR42678:SF34">
    <property type="entry name" value="OS04G0183300 PROTEIN"/>
    <property type="match status" value="1"/>
</dbReference>
<evidence type="ECO:0000313" key="2">
    <source>
        <dbReference type="EMBL" id="KAK0739056.1"/>
    </source>
</evidence>
<dbReference type="InterPro" id="IPR036928">
    <property type="entry name" value="AS_sf"/>
</dbReference>
<dbReference type="Proteomes" id="UP001172159">
    <property type="component" value="Unassembled WGS sequence"/>
</dbReference>
<dbReference type="EMBL" id="JAUKTV010000004">
    <property type="protein sequence ID" value="KAK0739056.1"/>
    <property type="molecule type" value="Genomic_DNA"/>
</dbReference>
<dbReference type="PANTHER" id="PTHR42678">
    <property type="entry name" value="AMIDASE"/>
    <property type="match status" value="1"/>
</dbReference>
<dbReference type="Gene3D" id="3.90.1300.10">
    <property type="entry name" value="Amidase signature (AS) domain"/>
    <property type="match status" value="1"/>
</dbReference>
<proteinExistence type="predicted"/>
<accession>A0AA40EHY7</accession>
<dbReference type="AlphaFoldDB" id="A0AA40EHY7"/>
<sequence length="511" mass="54912">MEQCLRLPSLLNATLDDLKQGLTHGHFTSAQLVRTYAAGVAEVNHVAHAVIELNTEAEAIAQALDQERAKSGPRSALHGIPFLLKDNIVTLDQTTATCGSTALLGTIPPAEAGIVTILRKAGAIILGKANLSEFSGFRHTNASTGWSARGGQATGIFWPNMKASGSSTGSAACVGLGLAFASFGTETVSSIVTPSEKSCVVGFKPTLSVLPTDGVIPVSKRQDTMGYIARTVKDVAQLLDVLVQFDPRSSTHGQKTIYADSCHNSDFQGVRVGVVKYSEEEIAKHKADAFHEILGLLTQAGATILDNVELAGLKEYELLPEAMKTIVLETEMKADMEAYLASLTENPRGILTFENLINAIKSEHSEEYPSRNVDTMLRALHTSKESAEYLAMLQNQEYYTDRGGFEGAMDRCDCDVMIAPAGPLSLQGFAAIGGDPVMTVPMGFYPEETEVRREKPGAGLVLALLVWSQLLRVAHAFEQLSGAQKRAKPYLLPRTDLRDIVHPKGTDSKIG</sequence>
<reference evidence="2" key="1">
    <citation type="submission" date="2023-06" db="EMBL/GenBank/DDBJ databases">
        <title>Genome-scale phylogeny and comparative genomics of the fungal order Sordariales.</title>
        <authorList>
            <consortium name="Lawrence Berkeley National Laboratory"/>
            <person name="Hensen N."/>
            <person name="Bonometti L."/>
            <person name="Westerberg I."/>
            <person name="Brannstrom I.O."/>
            <person name="Guillou S."/>
            <person name="Cros-Aarteil S."/>
            <person name="Calhoun S."/>
            <person name="Haridas S."/>
            <person name="Kuo A."/>
            <person name="Mondo S."/>
            <person name="Pangilinan J."/>
            <person name="Riley R."/>
            <person name="Labutti K."/>
            <person name="Andreopoulos B."/>
            <person name="Lipzen A."/>
            <person name="Chen C."/>
            <person name="Yanf M."/>
            <person name="Daum C."/>
            <person name="Ng V."/>
            <person name="Clum A."/>
            <person name="Steindorff A."/>
            <person name="Ohm R."/>
            <person name="Martin F."/>
            <person name="Silar P."/>
            <person name="Natvig D."/>
            <person name="Lalanne C."/>
            <person name="Gautier V."/>
            <person name="Ament-Velasquez S.L."/>
            <person name="Kruys A."/>
            <person name="Hutchinson M.I."/>
            <person name="Powell A.J."/>
            <person name="Barry K."/>
            <person name="Miller A.N."/>
            <person name="Grigoriev I.V."/>
            <person name="Debuchy R."/>
            <person name="Gladieux P."/>
            <person name="Thoren M.H."/>
            <person name="Johannesson H."/>
        </authorList>
    </citation>
    <scope>NUCLEOTIDE SEQUENCE</scope>
    <source>
        <strain evidence="2">CBS 540.89</strain>
    </source>
</reference>
<comment type="caution">
    <text evidence="2">The sequence shown here is derived from an EMBL/GenBank/DDBJ whole genome shotgun (WGS) entry which is preliminary data.</text>
</comment>
<organism evidence="2 3">
    <name type="scientific">Apiosordaria backusii</name>
    <dbReference type="NCBI Taxonomy" id="314023"/>
    <lineage>
        <taxon>Eukaryota</taxon>
        <taxon>Fungi</taxon>
        <taxon>Dikarya</taxon>
        <taxon>Ascomycota</taxon>
        <taxon>Pezizomycotina</taxon>
        <taxon>Sordariomycetes</taxon>
        <taxon>Sordariomycetidae</taxon>
        <taxon>Sordariales</taxon>
        <taxon>Lasiosphaeriaceae</taxon>
        <taxon>Apiosordaria</taxon>
    </lineage>
</organism>
<gene>
    <name evidence="2" type="ORF">B0T21DRAFT_284575</name>
</gene>
<protein>
    <submittedName>
        <fullName evidence="2">Amidase</fullName>
    </submittedName>
</protein>
<dbReference type="SUPFAM" id="SSF75304">
    <property type="entry name" value="Amidase signature (AS) enzymes"/>
    <property type="match status" value="1"/>
</dbReference>
<dbReference type="Pfam" id="PF01425">
    <property type="entry name" value="Amidase"/>
    <property type="match status" value="1"/>
</dbReference>
<evidence type="ECO:0000313" key="3">
    <source>
        <dbReference type="Proteomes" id="UP001172159"/>
    </source>
</evidence>